<name>A0ABQ9LJK0_HEVBR</name>
<evidence type="ECO:0000256" key="2">
    <source>
        <dbReference type="ARBA" id="ARBA00006530"/>
    </source>
</evidence>
<comment type="subunit">
    <text evidence="3 8">Homodimer or homotetramer.</text>
</comment>
<keyword evidence="14" id="KW-1185">Reference proteome</keyword>
<dbReference type="PANTHER" id="PTHR46039:SF7">
    <property type="entry name" value="SUCROSE-PHOSPHATE SYNTHASE 2-RELATED"/>
    <property type="match status" value="1"/>
</dbReference>
<evidence type="ECO:0000259" key="10">
    <source>
        <dbReference type="Pfam" id="PF00534"/>
    </source>
</evidence>
<feature type="domain" description="Sucrose phosphatase-like" evidence="12">
    <location>
        <begin position="787"/>
        <end position="998"/>
    </location>
</feature>
<dbReference type="NCBIfam" id="TIGR02468">
    <property type="entry name" value="sucrsPsyn_pln"/>
    <property type="match status" value="1"/>
</dbReference>
<comment type="similarity">
    <text evidence="2 8">Belongs to the glycosyltransferase 1 family.</text>
</comment>
<evidence type="ECO:0000313" key="13">
    <source>
        <dbReference type="EMBL" id="KAJ9167718.1"/>
    </source>
</evidence>
<evidence type="ECO:0000256" key="3">
    <source>
        <dbReference type="ARBA" id="ARBA00011774"/>
    </source>
</evidence>
<dbReference type="PANTHER" id="PTHR46039">
    <property type="entry name" value="SUCROSE-PHOSPHATE SYNTHASE 3-RELATED"/>
    <property type="match status" value="1"/>
</dbReference>
<comment type="function">
    <text evidence="8">Plays a role in photosynthetic sucrose synthesis by catalyzing the rate-limiting step of sucrose biosynthesis from UDP-glucose and fructose- 6-phosphate. Involved in the regulation of carbon partitioning in the leaves of plants. May regulate the synthesis of sucrose and therefore play a major role as a limiting factor in the export of photoassimilates out of the leaf. Plays a role for sucrose availability that is essential for plant growth and fiber elongation.</text>
</comment>
<evidence type="ECO:0000256" key="8">
    <source>
        <dbReference type="RuleBase" id="RU368006"/>
    </source>
</evidence>
<evidence type="ECO:0000256" key="5">
    <source>
        <dbReference type="ARBA" id="ARBA00022676"/>
    </source>
</evidence>
<keyword evidence="6 8" id="KW-0808">Transferase</keyword>
<dbReference type="InterPro" id="IPR035659">
    <property type="entry name" value="SPS_C"/>
</dbReference>
<organism evidence="13 14">
    <name type="scientific">Hevea brasiliensis</name>
    <name type="common">Para rubber tree</name>
    <name type="synonym">Siphonia brasiliensis</name>
    <dbReference type="NCBI Taxonomy" id="3981"/>
    <lineage>
        <taxon>Eukaryota</taxon>
        <taxon>Viridiplantae</taxon>
        <taxon>Streptophyta</taxon>
        <taxon>Embryophyta</taxon>
        <taxon>Tracheophyta</taxon>
        <taxon>Spermatophyta</taxon>
        <taxon>Magnoliopsida</taxon>
        <taxon>eudicotyledons</taxon>
        <taxon>Gunneridae</taxon>
        <taxon>Pentapetalae</taxon>
        <taxon>rosids</taxon>
        <taxon>fabids</taxon>
        <taxon>Malpighiales</taxon>
        <taxon>Euphorbiaceae</taxon>
        <taxon>Crotonoideae</taxon>
        <taxon>Micrandreae</taxon>
        <taxon>Hevea</taxon>
    </lineage>
</organism>
<dbReference type="Gene3D" id="3.40.50.2000">
    <property type="entry name" value="Glycogen Phosphorylase B"/>
    <property type="match status" value="2"/>
</dbReference>
<dbReference type="InterPro" id="IPR006380">
    <property type="entry name" value="SPP-like_dom"/>
</dbReference>
<evidence type="ECO:0000313" key="14">
    <source>
        <dbReference type="Proteomes" id="UP001174677"/>
    </source>
</evidence>
<comment type="catalytic activity">
    <reaction evidence="7 8">
        <text>beta-D-fructose 6-phosphate + UDP-alpha-D-glucose = sucrose 6(F)-phosphate + UDP + H(+)</text>
        <dbReference type="Rhea" id="RHEA:22172"/>
        <dbReference type="ChEBI" id="CHEBI:15378"/>
        <dbReference type="ChEBI" id="CHEBI:57634"/>
        <dbReference type="ChEBI" id="CHEBI:57723"/>
        <dbReference type="ChEBI" id="CHEBI:58223"/>
        <dbReference type="ChEBI" id="CHEBI:58885"/>
        <dbReference type="EC" id="2.4.1.14"/>
    </reaction>
</comment>
<feature type="domain" description="Glycosyl transferase family 1" evidence="10">
    <location>
        <begin position="472"/>
        <end position="646"/>
    </location>
</feature>
<feature type="region of interest" description="Disordered" evidence="9">
    <location>
        <begin position="673"/>
        <end position="728"/>
    </location>
</feature>
<dbReference type="Pfam" id="PF00534">
    <property type="entry name" value="Glycos_transf_1"/>
    <property type="match status" value="1"/>
</dbReference>
<feature type="domain" description="Sucrose synthase first GT-B" evidence="11">
    <location>
        <begin position="167"/>
        <end position="432"/>
    </location>
</feature>
<evidence type="ECO:0000256" key="9">
    <source>
        <dbReference type="SAM" id="MobiDB-lite"/>
    </source>
</evidence>
<dbReference type="Pfam" id="PF00862">
    <property type="entry name" value="GT-B_Sucrose_synth"/>
    <property type="match status" value="1"/>
</dbReference>
<sequence>MAGNDWINSYLEAILDVDPGLDDKKSSLLLRERGRFSPTRYFVEEVITGFDETDLYRSWIRAAAMRSTQERNTRLENMCWRIWNLARKKKRLEGEEVQRKAKRHIERERGRKEATADMSEDLSEGEKGEAHGEILSHGDGVRGRMPRITSVDVMENWAKQHKEKKLYIVLISLHGLIRGENMELGRDSDTGGQVKYVVELARALGTMPGVYRVDLLTRQVAAPDVDWSYAEPTEMLNPRNSENFMQELGESSGAYIIRIPFGPKHKYIQKELLWPYIPEFVDGALSHIIQMSRVLGEQIGSGNPVWPVAIHGHYADAGDSAALLSGALNVPMVFTGHSLGRDKLEQLLKQGRQSREDINTTYKIMRRIEAEELTLDASEIIITSTRQEIEEQWRLYDGFDPVLERKLRARIKRGVSCHGRFMPRMIVIPPGMEFHHIIPNDGDMDGEEDEKGEDNPAAPDPPIWSEIMRFFSNPRKPMILALARPDPKKNITTLVKAFGECRPLRELANLTLIMGNRDDIDEMSSTNASYLLSIIKLIDKYDLYGQVAYPKHHKQSDVPDIYRLAAKTKGVFINPAFIEPFGLTLIEAAAHGLPIVATKNGGPVDIHRVLDNGLLIDPHDQQSIADALLKLVSDKQLWVRCRQNGLKNIHLFSWPEHCKTYLARITSCRPRQPQWKRSEDGLRSEESDSPGDSLRDIQDLSLKLSLDGDKNESGTLDNSPDIEENAADGKDMLGRNVLTLSKGAIRGAQNESTEKVDKNVSSSKFSSLRKRKHIFVIAVDGDTTSDFLETVKIVVEVSMKENSIGFILSTSMTIYEIHSLLASGGLSPLDFDAFICNSGSEVYYPSSSTGDVAGLPFVLDLDYHSHIEYRWGGEGLRRTLVRWAASINDKKGQEQIVVEDESGSTAHCFAFKVKEPSLIPPFRELRKLMRIQGLRCHVIYCQNGAKINVIPVLASRSQALRYLYVRWGADLSNFVVFVGECGESDYEGLLGGLHKSVILKGVGSTARKLHADRSYPLEDVTPFDSANVVQSEGCNVNDIKQSLEKLGVLKI</sequence>
<comment type="caution">
    <text evidence="13">The sequence shown here is derived from an EMBL/GenBank/DDBJ whole genome shotgun (WGS) entry which is preliminary data.</text>
</comment>
<feature type="compositionally biased region" description="Basic and acidic residues" evidence="9">
    <location>
        <begin position="124"/>
        <end position="141"/>
    </location>
</feature>
<dbReference type="InterPro" id="IPR044161">
    <property type="entry name" value="SPS"/>
</dbReference>
<dbReference type="Proteomes" id="UP001174677">
    <property type="component" value="Chromosome 11"/>
</dbReference>
<dbReference type="SUPFAM" id="SSF53756">
    <property type="entry name" value="UDP-Glycosyltransferase/glycogen phosphorylase"/>
    <property type="match status" value="1"/>
</dbReference>
<evidence type="ECO:0000256" key="6">
    <source>
        <dbReference type="ARBA" id="ARBA00022679"/>
    </source>
</evidence>
<gene>
    <name evidence="13" type="ORF">P3X46_019322</name>
</gene>
<proteinExistence type="inferred from homology"/>
<evidence type="ECO:0000256" key="1">
    <source>
        <dbReference type="ARBA" id="ARBA00005027"/>
    </source>
</evidence>
<dbReference type="InterPro" id="IPR000368">
    <property type="entry name" value="Sucrose_synth_GT-B1"/>
</dbReference>
<dbReference type="InterPro" id="IPR012819">
    <property type="entry name" value="SPS_pln"/>
</dbReference>
<feature type="compositionally biased region" description="Acidic residues" evidence="9">
    <location>
        <begin position="442"/>
        <end position="452"/>
    </location>
</feature>
<evidence type="ECO:0000256" key="4">
    <source>
        <dbReference type="ARBA" id="ARBA00012536"/>
    </source>
</evidence>
<dbReference type="CDD" id="cd16419">
    <property type="entry name" value="HAD_SPS"/>
    <property type="match status" value="1"/>
</dbReference>
<dbReference type="InterPro" id="IPR001296">
    <property type="entry name" value="Glyco_trans_1"/>
</dbReference>
<evidence type="ECO:0000259" key="11">
    <source>
        <dbReference type="Pfam" id="PF00862"/>
    </source>
</evidence>
<comment type="pathway">
    <text evidence="1 8">Glycan biosynthesis; sucrose biosynthesis; sucrose from D-fructose 6-phosphate and UDP-alpha-D-glucose: step 1/2.</text>
</comment>
<reference evidence="13" key="1">
    <citation type="journal article" date="2023" name="Plant Biotechnol. J.">
        <title>Chromosome-level wild Hevea brasiliensis genome provides new tools for genomic-assisted breeding and valuable loci to elevate rubber yield.</title>
        <authorList>
            <person name="Cheng H."/>
            <person name="Song X."/>
            <person name="Hu Y."/>
            <person name="Wu T."/>
            <person name="Yang Q."/>
            <person name="An Z."/>
            <person name="Feng S."/>
            <person name="Deng Z."/>
            <person name="Wu W."/>
            <person name="Zeng X."/>
            <person name="Tu M."/>
            <person name="Wang X."/>
            <person name="Huang H."/>
        </authorList>
    </citation>
    <scope>NUCLEOTIDE SEQUENCE</scope>
    <source>
        <strain evidence="13">MT/VB/25A 57/8</strain>
    </source>
</reference>
<dbReference type="EC" id="2.4.1.14" evidence="4 8"/>
<dbReference type="CDD" id="cd03800">
    <property type="entry name" value="GT4_sucrose_synthase"/>
    <property type="match status" value="1"/>
</dbReference>
<dbReference type="EMBL" id="JARPOI010000011">
    <property type="protein sequence ID" value="KAJ9167718.1"/>
    <property type="molecule type" value="Genomic_DNA"/>
</dbReference>
<feature type="compositionally biased region" description="Basic and acidic residues" evidence="9">
    <location>
        <begin position="96"/>
        <end position="115"/>
    </location>
</feature>
<feature type="region of interest" description="Disordered" evidence="9">
    <location>
        <begin position="96"/>
        <end position="141"/>
    </location>
</feature>
<keyword evidence="5 8" id="KW-0328">Glycosyltransferase</keyword>
<feature type="compositionally biased region" description="Basic and acidic residues" evidence="9">
    <location>
        <begin position="676"/>
        <end position="686"/>
    </location>
</feature>
<feature type="region of interest" description="Disordered" evidence="9">
    <location>
        <begin position="439"/>
        <end position="459"/>
    </location>
</feature>
<accession>A0ABQ9LJK0</accession>
<evidence type="ECO:0000256" key="7">
    <source>
        <dbReference type="ARBA" id="ARBA00047471"/>
    </source>
</evidence>
<protein>
    <recommendedName>
        <fullName evidence="4 8">Sucrose-phosphate synthase</fullName>
        <ecNumber evidence="4 8">2.4.1.14</ecNumber>
    </recommendedName>
</protein>
<evidence type="ECO:0000259" key="12">
    <source>
        <dbReference type="Pfam" id="PF05116"/>
    </source>
</evidence>
<dbReference type="Pfam" id="PF05116">
    <property type="entry name" value="S6PP"/>
    <property type="match status" value="1"/>
</dbReference>